<dbReference type="SUPFAM" id="SSF52266">
    <property type="entry name" value="SGNH hydrolase"/>
    <property type="match status" value="1"/>
</dbReference>
<reference evidence="1" key="1">
    <citation type="submission" date="2020-04" db="EMBL/GenBank/DDBJ databases">
        <authorList>
            <person name="Zhang T."/>
        </authorList>
    </citation>
    <scope>NUCLEOTIDE SEQUENCE</scope>
    <source>
        <strain evidence="1">HKST-UBA01</strain>
    </source>
</reference>
<organism evidence="1 2">
    <name type="scientific">Eiseniibacteriota bacterium</name>
    <dbReference type="NCBI Taxonomy" id="2212470"/>
    <lineage>
        <taxon>Bacteria</taxon>
        <taxon>Candidatus Eiseniibacteriota</taxon>
    </lineage>
</organism>
<comment type="caution">
    <text evidence="1">The sequence shown here is derived from an EMBL/GenBank/DDBJ whole genome shotgun (WGS) entry which is preliminary data.</text>
</comment>
<dbReference type="AlphaFoldDB" id="A0A956RQL4"/>
<evidence type="ECO:0000313" key="1">
    <source>
        <dbReference type="EMBL" id="MCA9728562.1"/>
    </source>
</evidence>
<gene>
    <name evidence="1" type="ORF">KC729_12815</name>
</gene>
<name>A0A956RQL4_UNCEI</name>
<reference evidence="1" key="2">
    <citation type="journal article" date="2021" name="Microbiome">
        <title>Successional dynamics and alternative stable states in a saline activated sludge microbial community over 9 years.</title>
        <authorList>
            <person name="Wang Y."/>
            <person name="Ye J."/>
            <person name="Ju F."/>
            <person name="Liu L."/>
            <person name="Boyd J.A."/>
            <person name="Deng Y."/>
            <person name="Parks D.H."/>
            <person name="Jiang X."/>
            <person name="Yin X."/>
            <person name="Woodcroft B.J."/>
            <person name="Tyson G.W."/>
            <person name="Hugenholtz P."/>
            <person name="Polz M.F."/>
            <person name="Zhang T."/>
        </authorList>
    </citation>
    <scope>NUCLEOTIDE SEQUENCE</scope>
    <source>
        <strain evidence="1">HKST-UBA01</strain>
    </source>
</reference>
<dbReference type="InterPro" id="IPR036514">
    <property type="entry name" value="SGNH_hydro_sf"/>
</dbReference>
<accession>A0A956RQL4</accession>
<evidence type="ECO:0000313" key="2">
    <source>
        <dbReference type="Proteomes" id="UP000697710"/>
    </source>
</evidence>
<dbReference type="EMBL" id="JAGQHR010000417">
    <property type="protein sequence ID" value="MCA9728562.1"/>
    <property type="molecule type" value="Genomic_DNA"/>
</dbReference>
<keyword evidence="1" id="KW-0378">Hydrolase</keyword>
<dbReference type="Proteomes" id="UP000697710">
    <property type="component" value="Unassembled WGS sequence"/>
</dbReference>
<dbReference type="CDD" id="cd00229">
    <property type="entry name" value="SGNH_hydrolase"/>
    <property type="match status" value="1"/>
</dbReference>
<dbReference type="GO" id="GO:0016787">
    <property type="term" value="F:hydrolase activity"/>
    <property type="evidence" value="ECO:0007669"/>
    <property type="project" value="UniProtKB-KW"/>
</dbReference>
<proteinExistence type="predicted"/>
<dbReference type="Gene3D" id="3.40.50.1110">
    <property type="entry name" value="SGNH hydrolase"/>
    <property type="match status" value="1"/>
</dbReference>
<sequence>MRLARLGRRLSINLALLCATLLAVLVLAEIAVRVAGYEGEQERLESVFDPKFGTVQKDSWIFDFRVDPSQPTITIHDQTFPTHNDPGTTRILFVGDSGTEGAYVPPDAAFPAVYRKLLESSHPERPVEVINAGVWGMTTIDEYVFFRDRLAALQPDVVILGIFMANDINFNLGHQERERRGGHGSWRSFLRQHSALAHLVYLRTMALNSRFRFWTSDSDALGTLVPKEMRLVDSNGFQMLNYPVGETATYMKQPSDLIEHAFRILDRVLIDFRDLGVRSSFRFEVVILPTPSTIAGQLTMLHFIPDSYGPLTYYGLHVEPDQLDFDLPTQRVHRICRERGIPCIDPTERMRPHGLAVFQPEDEHLSVLGHELVAEELLATRPE</sequence>
<protein>
    <submittedName>
        <fullName evidence="1">SGNH/GDSL hydrolase family protein</fullName>
    </submittedName>
</protein>